<evidence type="ECO:0000259" key="1">
    <source>
        <dbReference type="Pfam" id="PF07883"/>
    </source>
</evidence>
<sequence length="122" mass="14340">MIQLFNINEKFEKVSEYWSPKIAGELNGQYVKLVKAKGEMIWHSHDDEDELFMIFKGTFVMDFRDHSATVKAGDVLIVPRGVEHRPRTEGEEEVWLILFEPKATKHTGNIEHEMTKHEQDWI</sequence>
<dbReference type="Gene3D" id="2.60.120.10">
    <property type="entry name" value="Jelly Rolls"/>
    <property type="match status" value="1"/>
</dbReference>
<dbReference type="HOGENOM" id="CLU_131430_1_0_10"/>
<dbReference type="InterPro" id="IPR011051">
    <property type="entry name" value="RmlC_Cupin_sf"/>
</dbReference>
<dbReference type="PANTHER" id="PTHR36114">
    <property type="entry name" value="16.7 KDA PROTEIN IN WHIE LOCUS"/>
    <property type="match status" value="1"/>
</dbReference>
<reference evidence="2 3" key="1">
    <citation type="journal article" date="2011" name="Stand. Genomic Sci.">
        <title>Complete genome sequence of Haliscomenobacter hydrossis type strain (O).</title>
        <authorList>
            <consortium name="US DOE Joint Genome Institute (JGI-PGF)"/>
            <person name="Daligault H."/>
            <person name="Lapidus A."/>
            <person name="Zeytun A."/>
            <person name="Nolan M."/>
            <person name="Lucas S."/>
            <person name="Del Rio T.G."/>
            <person name="Tice H."/>
            <person name="Cheng J.F."/>
            <person name="Tapia R."/>
            <person name="Han C."/>
            <person name="Goodwin L."/>
            <person name="Pitluck S."/>
            <person name="Liolios K."/>
            <person name="Pagani I."/>
            <person name="Ivanova N."/>
            <person name="Huntemann M."/>
            <person name="Mavromatis K."/>
            <person name="Mikhailova N."/>
            <person name="Pati A."/>
            <person name="Chen A."/>
            <person name="Palaniappan K."/>
            <person name="Land M."/>
            <person name="Hauser L."/>
            <person name="Brambilla E.M."/>
            <person name="Rohde M."/>
            <person name="Verbarg S."/>
            <person name="Goker M."/>
            <person name="Bristow J."/>
            <person name="Eisen J.A."/>
            <person name="Markowitz V."/>
            <person name="Hugenholtz P."/>
            <person name="Kyrpides N.C."/>
            <person name="Klenk H.P."/>
            <person name="Woyke T."/>
        </authorList>
    </citation>
    <scope>NUCLEOTIDE SEQUENCE [LARGE SCALE GENOMIC DNA]</scope>
    <source>
        <strain evidence="3">ATCC 27775 / DSM 1100 / LMG 10767 / O</strain>
    </source>
</reference>
<dbReference type="InterPro" id="IPR013096">
    <property type="entry name" value="Cupin_2"/>
</dbReference>
<evidence type="ECO:0000313" key="2">
    <source>
        <dbReference type="EMBL" id="AEE51779.1"/>
    </source>
</evidence>
<dbReference type="CDD" id="cd02226">
    <property type="entry name" value="cupin_YdbB-like"/>
    <property type="match status" value="1"/>
</dbReference>
<reference key="2">
    <citation type="submission" date="2011-04" db="EMBL/GenBank/DDBJ databases">
        <title>Complete sequence of chromosome of Haliscomenobacter hydrossis DSM 1100.</title>
        <authorList>
            <consortium name="US DOE Joint Genome Institute (JGI-PGF)"/>
            <person name="Lucas S."/>
            <person name="Han J."/>
            <person name="Lapidus A."/>
            <person name="Bruce D."/>
            <person name="Goodwin L."/>
            <person name="Pitluck S."/>
            <person name="Peters L."/>
            <person name="Kyrpides N."/>
            <person name="Mavromatis K."/>
            <person name="Ivanova N."/>
            <person name="Ovchinnikova G."/>
            <person name="Pagani I."/>
            <person name="Daligault H."/>
            <person name="Detter J.C."/>
            <person name="Han C."/>
            <person name="Land M."/>
            <person name="Hauser L."/>
            <person name="Markowitz V."/>
            <person name="Cheng J.-F."/>
            <person name="Hugenholtz P."/>
            <person name="Woyke T."/>
            <person name="Wu D."/>
            <person name="Verbarg S."/>
            <person name="Frueling A."/>
            <person name="Brambilla E."/>
            <person name="Klenk H.-P."/>
            <person name="Eisen J.A."/>
        </authorList>
    </citation>
    <scope>NUCLEOTIDE SEQUENCE</scope>
    <source>
        <strain>DSM 1100</strain>
    </source>
</reference>
<dbReference type="Proteomes" id="UP000008461">
    <property type="component" value="Chromosome"/>
</dbReference>
<dbReference type="InterPro" id="IPR014710">
    <property type="entry name" value="RmlC-like_jellyroll"/>
</dbReference>
<accession>F4L4B0</accession>
<dbReference type="RefSeq" id="WP_013766318.1">
    <property type="nucleotide sequence ID" value="NC_015510.1"/>
</dbReference>
<keyword evidence="3" id="KW-1185">Reference proteome</keyword>
<dbReference type="STRING" id="760192.Halhy_3931"/>
<proteinExistence type="predicted"/>
<name>F4L4B0_HALH1</name>
<evidence type="ECO:0000313" key="3">
    <source>
        <dbReference type="Proteomes" id="UP000008461"/>
    </source>
</evidence>
<organism evidence="2 3">
    <name type="scientific">Haliscomenobacter hydrossis (strain ATCC 27775 / DSM 1100 / LMG 10767 / O)</name>
    <dbReference type="NCBI Taxonomy" id="760192"/>
    <lineage>
        <taxon>Bacteria</taxon>
        <taxon>Pseudomonadati</taxon>
        <taxon>Bacteroidota</taxon>
        <taxon>Saprospiria</taxon>
        <taxon>Saprospirales</taxon>
        <taxon>Haliscomenobacteraceae</taxon>
        <taxon>Haliscomenobacter</taxon>
    </lineage>
</organism>
<feature type="domain" description="Cupin type-2" evidence="1">
    <location>
        <begin position="36"/>
        <end position="96"/>
    </location>
</feature>
<dbReference type="Pfam" id="PF07883">
    <property type="entry name" value="Cupin_2"/>
    <property type="match status" value="1"/>
</dbReference>
<dbReference type="KEGG" id="hhy:Halhy_3931"/>
<dbReference type="SUPFAM" id="SSF51182">
    <property type="entry name" value="RmlC-like cupins"/>
    <property type="match status" value="1"/>
</dbReference>
<dbReference type="AlphaFoldDB" id="F4L4B0"/>
<dbReference type="OrthoDB" id="9794183at2"/>
<dbReference type="eggNOG" id="COG0662">
    <property type="taxonomic scope" value="Bacteria"/>
</dbReference>
<dbReference type="EMBL" id="CP002691">
    <property type="protein sequence ID" value="AEE51779.1"/>
    <property type="molecule type" value="Genomic_DNA"/>
</dbReference>
<protein>
    <submittedName>
        <fullName evidence="2">Cupin 2 conserved barrel domain protein</fullName>
    </submittedName>
</protein>
<dbReference type="InterPro" id="IPR052044">
    <property type="entry name" value="PKS_Associated_Protein"/>
</dbReference>
<dbReference type="PANTHER" id="PTHR36114:SF1">
    <property type="entry name" value="16.7 KDA PROTEIN IN WHIE LOCUS"/>
    <property type="match status" value="1"/>
</dbReference>
<gene>
    <name evidence="2" type="ordered locus">Halhy_3931</name>
</gene>